<evidence type="ECO:0000313" key="4">
    <source>
        <dbReference type="Proteomes" id="UP000051269"/>
    </source>
</evidence>
<dbReference type="CDD" id="cd01131">
    <property type="entry name" value="PilT"/>
    <property type="match status" value="1"/>
</dbReference>
<dbReference type="SUPFAM" id="SSF52540">
    <property type="entry name" value="P-loop containing nucleoside triphosphate hydrolases"/>
    <property type="match status" value="1"/>
</dbReference>
<dbReference type="NCBIfam" id="TIGR01420">
    <property type="entry name" value="pilT_fam"/>
    <property type="match status" value="1"/>
</dbReference>
<comment type="similarity">
    <text evidence="1">Belongs to the GSP E family.</text>
</comment>
<dbReference type="InterPro" id="IPR001482">
    <property type="entry name" value="T2SS/T4SS_dom"/>
</dbReference>
<gene>
    <name evidence="3" type="ORF">ABR82_04700</name>
</gene>
<dbReference type="GO" id="GO:0016887">
    <property type="term" value="F:ATP hydrolysis activity"/>
    <property type="evidence" value="ECO:0007669"/>
    <property type="project" value="InterPro"/>
</dbReference>
<dbReference type="Pfam" id="PF00437">
    <property type="entry name" value="T2SSE"/>
    <property type="match status" value="1"/>
</dbReference>
<name>A0A0R2RDK8_9BACT</name>
<dbReference type="Gene3D" id="3.30.450.90">
    <property type="match status" value="1"/>
</dbReference>
<reference evidence="3 4" key="1">
    <citation type="submission" date="2015-10" db="EMBL/GenBank/DDBJ databases">
        <title>Metagenome-Assembled Genomes uncover a global brackish microbiome.</title>
        <authorList>
            <person name="Hugerth L.W."/>
            <person name="Larsson J."/>
            <person name="Alneberg J."/>
            <person name="Lindh M.V."/>
            <person name="Legrand C."/>
            <person name="Pinhassi J."/>
            <person name="Andersson A.F."/>
        </authorList>
    </citation>
    <scope>NUCLEOTIDE SEQUENCE [LARGE SCALE GENOMIC DNA]</scope>
    <source>
        <strain evidence="3">BACL18 MAG-120507-bin52</strain>
    </source>
</reference>
<dbReference type="InterPro" id="IPR050921">
    <property type="entry name" value="T4SS_GSP_E_ATPase"/>
</dbReference>
<accession>A0A0R2RDK8</accession>
<dbReference type="EMBL" id="LIBO01000273">
    <property type="protein sequence ID" value="KRO60623.1"/>
    <property type="molecule type" value="Genomic_DNA"/>
</dbReference>
<evidence type="ECO:0000313" key="3">
    <source>
        <dbReference type="EMBL" id="KRO60623.1"/>
    </source>
</evidence>
<sequence length="360" mass="38712">MSDLNILQLLSEASQRGASDLHFTTGQPPACRVQGILQSLPHPPMTPQLCRELTLSVLTETQRAKLESELDLDFSMDVAGIGRLRGNAHYARGTVEAAFRFINRSNPSLEQLGLPPVVKNLCSTEEGLILITGATGSGKSTTMAAMIEEISRTRSGVIVVLEDPIEYVFPPALSLIKQREIGRDTQSFPAGLRHALRQDPDVIAVTELRDQESVQVALQAAETGHLVLATFHASDPVKALDRILEMFGSEMLPQIRAQLGNGLKAVISQRLLPKAGGQGRVLATEVLTASPAVSACLRTGRMEQIVGVMEIGGRDGMRTIDSSLDDLVEAGLITSEEAVQNARDPSRVALAKPKKKGLFG</sequence>
<evidence type="ECO:0000256" key="1">
    <source>
        <dbReference type="ARBA" id="ARBA00006611"/>
    </source>
</evidence>
<dbReference type="AlphaFoldDB" id="A0A0R2RDK8"/>
<dbReference type="InterPro" id="IPR027417">
    <property type="entry name" value="P-loop_NTPase"/>
</dbReference>
<protein>
    <recommendedName>
        <fullName evidence="2">Bacterial type II secretion system protein E domain-containing protein</fullName>
    </recommendedName>
</protein>
<dbReference type="Gene3D" id="3.40.50.300">
    <property type="entry name" value="P-loop containing nucleotide triphosphate hydrolases"/>
    <property type="match status" value="1"/>
</dbReference>
<dbReference type="PANTHER" id="PTHR30486">
    <property type="entry name" value="TWITCHING MOTILITY PROTEIN PILT"/>
    <property type="match status" value="1"/>
</dbReference>
<dbReference type="GO" id="GO:0005524">
    <property type="term" value="F:ATP binding"/>
    <property type="evidence" value="ECO:0007669"/>
    <property type="project" value="InterPro"/>
</dbReference>
<dbReference type="Proteomes" id="UP000051269">
    <property type="component" value="Unassembled WGS sequence"/>
</dbReference>
<organism evidence="3 4">
    <name type="scientific">Verrucomicrobia subdivision 6 bacterium BACL9 MAG-120507-bin52</name>
    <dbReference type="NCBI Taxonomy" id="1655590"/>
    <lineage>
        <taxon>Bacteria</taxon>
        <taxon>Pseudomonadati</taxon>
        <taxon>Verrucomicrobiota</taxon>
        <taxon>Verrucomicrobiia</taxon>
        <taxon>Verrucomicrobiales</taxon>
        <taxon>Verrucomicrobia subdivision 6</taxon>
    </lineage>
</organism>
<feature type="domain" description="Bacterial type II secretion system protein E" evidence="2">
    <location>
        <begin position="7"/>
        <end position="297"/>
    </location>
</feature>
<comment type="caution">
    <text evidence="3">The sequence shown here is derived from an EMBL/GenBank/DDBJ whole genome shotgun (WGS) entry which is preliminary data.</text>
</comment>
<dbReference type="InterPro" id="IPR006321">
    <property type="entry name" value="PilT/PilU"/>
</dbReference>
<evidence type="ECO:0000259" key="2">
    <source>
        <dbReference type="Pfam" id="PF00437"/>
    </source>
</evidence>
<proteinExistence type="inferred from homology"/>